<dbReference type="GO" id="GO:0032299">
    <property type="term" value="C:ribonuclease H2 complex"/>
    <property type="evidence" value="ECO:0007669"/>
    <property type="project" value="TreeGrafter"/>
</dbReference>
<evidence type="ECO:0000256" key="3">
    <source>
        <dbReference type="ARBA" id="ARBA00001946"/>
    </source>
</evidence>
<dbReference type="SUPFAM" id="SSF53098">
    <property type="entry name" value="Ribonuclease H-like"/>
    <property type="match status" value="1"/>
</dbReference>
<dbReference type="InterPro" id="IPR022898">
    <property type="entry name" value="RNase_HII"/>
</dbReference>
<evidence type="ECO:0000256" key="9">
    <source>
        <dbReference type="ARBA" id="ARBA00022722"/>
    </source>
</evidence>
<sequence length="252" mass="28212">MPPKKPPTPPLKPFYDTTEGATPWEIALDECGRGPLFGRVYAAAVVLPRDSDGGTGAFDVSLMRDSKKIHSRKKMAELAAYIRQHAVATSVQYQEADVVDRVNILQADMMCMHDCIRDVLAQLQVSTPTAQAGLFQGRYRDVSILVDGNYFKPFSVFDEITDSMYTIPYTTVEQGDNTYASIAAASILAKYERDLYILNLCEQYPELKARYALDKNMGYGTPAHLSGIVEHGITQWHRKTFGRCRDVRTSDL</sequence>
<dbReference type="GO" id="GO:0003723">
    <property type="term" value="F:RNA binding"/>
    <property type="evidence" value="ECO:0007669"/>
    <property type="project" value="InterPro"/>
</dbReference>
<dbReference type="AlphaFoldDB" id="A0A6C0ELI3"/>
<evidence type="ECO:0000256" key="7">
    <source>
        <dbReference type="ARBA" id="ARBA00019179"/>
    </source>
</evidence>
<accession>A0A6C0ELI3</accession>
<evidence type="ECO:0000313" key="15">
    <source>
        <dbReference type="EMBL" id="QHT29898.1"/>
    </source>
</evidence>
<keyword evidence="12" id="KW-0378">Hydrolase</keyword>
<evidence type="ECO:0000256" key="12">
    <source>
        <dbReference type="ARBA" id="ARBA00022801"/>
    </source>
</evidence>
<evidence type="ECO:0000256" key="4">
    <source>
        <dbReference type="ARBA" id="ARBA00004496"/>
    </source>
</evidence>
<evidence type="ECO:0000256" key="8">
    <source>
        <dbReference type="ARBA" id="ARBA00022490"/>
    </source>
</evidence>
<dbReference type="GO" id="GO:0006298">
    <property type="term" value="P:mismatch repair"/>
    <property type="evidence" value="ECO:0007669"/>
    <property type="project" value="TreeGrafter"/>
</dbReference>
<evidence type="ECO:0000256" key="6">
    <source>
        <dbReference type="ARBA" id="ARBA00012180"/>
    </source>
</evidence>
<comment type="catalytic activity">
    <reaction evidence="1">
        <text>Endonucleolytic cleavage to 5'-phosphomonoester.</text>
        <dbReference type="EC" id="3.1.26.4"/>
    </reaction>
</comment>
<evidence type="ECO:0000256" key="2">
    <source>
        <dbReference type="ARBA" id="ARBA00001936"/>
    </source>
</evidence>
<reference evidence="15" key="1">
    <citation type="journal article" date="2020" name="Nature">
        <title>Giant virus diversity and host interactions through global metagenomics.</title>
        <authorList>
            <person name="Schulz F."/>
            <person name="Roux S."/>
            <person name="Paez-Espino D."/>
            <person name="Jungbluth S."/>
            <person name="Walsh D.A."/>
            <person name="Denef V.J."/>
            <person name="McMahon K.D."/>
            <person name="Konstantinidis K.T."/>
            <person name="Eloe-Fadrosh E.A."/>
            <person name="Kyrpides N.C."/>
            <person name="Woyke T."/>
        </authorList>
    </citation>
    <scope>NUCLEOTIDE SEQUENCE</scope>
    <source>
        <strain evidence="15">GVMAG-M-3300009068-24</strain>
    </source>
</reference>
<name>A0A6C0ELI3_9ZZZZ</name>
<comment type="similarity">
    <text evidence="5">Belongs to the RNase HII family.</text>
</comment>
<protein>
    <recommendedName>
        <fullName evidence="7">Ribonuclease HII</fullName>
        <ecNumber evidence="6">3.1.26.4</ecNumber>
    </recommendedName>
</protein>
<proteinExistence type="inferred from homology"/>
<feature type="domain" description="RNase H type-2" evidence="14">
    <location>
        <begin position="23"/>
        <end position="252"/>
    </location>
</feature>
<dbReference type="InterPro" id="IPR024567">
    <property type="entry name" value="RNase_HII/HIII_dom"/>
</dbReference>
<keyword evidence="11" id="KW-0255">Endonuclease</keyword>
<comment type="cofactor">
    <cofactor evidence="3">
        <name>Mg(2+)</name>
        <dbReference type="ChEBI" id="CHEBI:18420"/>
    </cofactor>
</comment>
<dbReference type="InterPro" id="IPR012337">
    <property type="entry name" value="RNaseH-like_sf"/>
</dbReference>
<dbReference type="InterPro" id="IPR036397">
    <property type="entry name" value="RNaseH_sf"/>
</dbReference>
<evidence type="ECO:0000256" key="13">
    <source>
        <dbReference type="ARBA" id="ARBA00023211"/>
    </source>
</evidence>
<evidence type="ECO:0000256" key="1">
    <source>
        <dbReference type="ARBA" id="ARBA00000077"/>
    </source>
</evidence>
<evidence type="ECO:0000256" key="11">
    <source>
        <dbReference type="ARBA" id="ARBA00022759"/>
    </source>
</evidence>
<keyword evidence="9" id="KW-0540">Nuclease</keyword>
<dbReference type="PANTHER" id="PTHR10954">
    <property type="entry name" value="RIBONUCLEASE H2 SUBUNIT A"/>
    <property type="match status" value="1"/>
</dbReference>
<dbReference type="Gene3D" id="3.30.420.10">
    <property type="entry name" value="Ribonuclease H-like superfamily/Ribonuclease H"/>
    <property type="match status" value="1"/>
</dbReference>
<dbReference type="EC" id="3.1.26.4" evidence="6"/>
<evidence type="ECO:0000256" key="10">
    <source>
        <dbReference type="ARBA" id="ARBA00022723"/>
    </source>
</evidence>
<dbReference type="GO" id="GO:0046872">
    <property type="term" value="F:metal ion binding"/>
    <property type="evidence" value="ECO:0007669"/>
    <property type="project" value="UniProtKB-KW"/>
</dbReference>
<dbReference type="GO" id="GO:0004523">
    <property type="term" value="F:RNA-DNA hybrid ribonuclease activity"/>
    <property type="evidence" value="ECO:0007669"/>
    <property type="project" value="UniProtKB-EC"/>
</dbReference>
<dbReference type="EMBL" id="MN738885">
    <property type="protein sequence ID" value="QHT29898.1"/>
    <property type="molecule type" value="Genomic_DNA"/>
</dbReference>
<dbReference type="InterPro" id="IPR001352">
    <property type="entry name" value="RNase_HII/HIII"/>
</dbReference>
<dbReference type="Pfam" id="PF01351">
    <property type="entry name" value="RNase_HII"/>
    <property type="match status" value="1"/>
</dbReference>
<dbReference type="GO" id="GO:0043137">
    <property type="term" value="P:DNA replication, removal of RNA primer"/>
    <property type="evidence" value="ECO:0007669"/>
    <property type="project" value="TreeGrafter"/>
</dbReference>
<dbReference type="PROSITE" id="PS51975">
    <property type="entry name" value="RNASE_H_2"/>
    <property type="match status" value="1"/>
</dbReference>
<keyword evidence="13" id="KW-0464">Manganese</keyword>
<keyword evidence="10" id="KW-0479">Metal-binding</keyword>
<organism evidence="15">
    <name type="scientific">viral metagenome</name>
    <dbReference type="NCBI Taxonomy" id="1070528"/>
    <lineage>
        <taxon>unclassified sequences</taxon>
        <taxon>metagenomes</taxon>
        <taxon>organismal metagenomes</taxon>
    </lineage>
</organism>
<dbReference type="GO" id="GO:0005737">
    <property type="term" value="C:cytoplasm"/>
    <property type="evidence" value="ECO:0007669"/>
    <property type="project" value="UniProtKB-SubCell"/>
</dbReference>
<dbReference type="CDD" id="cd07182">
    <property type="entry name" value="RNase_HII_bacteria_HII_like"/>
    <property type="match status" value="1"/>
</dbReference>
<evidence type="ECO:0000256" key="5">
    <source>
        <dbReference type="ARBA" id="ARBA00007383"/>
    </source>
</evidence>
<evidence type="ECO:0000259" key="14">
    <source>
        <dbReference type="PROSITE" id="PS51975"/>
    </source>
</evidence>
<comment type="subcellular location">
    <subcellularLocation>
        <location evidence="4">Cytoplasm</location>
    </subcellularLocation>
</comment>
<dbReference type="PANTHER" id="PTHR10954:SF18">
    <property type="entry name" value="RIBONUCLEASE HII"/>
    <property type="match status" value="1"/>
</dbReference>
<keyword evidence="8" id="KW-0963">Cytoplasm</keyword>
<comment type="cofactor">
    <cofactor evidence="2">
        <name>Mn(2+)</name>
        <dbReference type="ChEBI" id="CHEBI:29035"/>
    </cofactor>
</comment>